<gene>
    <name evidence="1" type="ORF">ADZ36_10870</name>
</gene>
<dbReference type="Proteomes" id="UP000037185">
    <property type="component" value="Unassembled WGS sequence"/>
</dbReference>
<accession>A0ACC4WCP3</accession>
<sequence>MDSGDESGQPRRRRVVEPTRVISSRRSSRLEDLELFRPEPAAGDPSGAPAGVPADDPPTEQLPGSPLPGTGTGFAGTTGSAAGSGASGNSPGPGSSTGTTGTPDTPGHPRTQALPGMFPPSPGAAPGLRGLFAGRRPSSRTAGFLAAGAGAAVLVVLLLTRGGAETTAPGTAAPPAPSAAPAEPTAIPQPPTEAEREGGGVLQPGDSGPAVSELQDRLSRIPNVYTERGADGQYDDVLTEAVARFQLWYGIRGDEEGVYGDDTRRDLESRT</sequence>
<protein>
    <submittedName>
        <fullName evidence="1">Uncharacterized protein</fullName>
    </submittedName>
</protein>
<keyword evidence="2" id="KW-1185">Reference proteome</keyword>
<evidence type="ECO:0000313" key="2">
    <source>
        <dbReference type="Proteomes" id="UP000037185"/>
    </source>
</evidence>
<proteinExistence type="predicted"/>
<evidence type="ECO:0000313" key="1">
    <source>
        <dbReference type="EMBL" id="KNE82364.1"/>
    </source>
</evidence>
<organism evidence="1 2">
    <name type="scientific">Streptomyces fradiae</name>
    <name type="common">Streptomyces roseoflavus</name>
    <dbReference type="NCBI Taxonomy" id="1906"/>
    <lineage>
        <taxon>Bacteria</taxon>
        <taxon>Bacillati</taxon>
        <taxon>Actinomycetota</taxon>
        <taxon>Actinomycetes</taxon>
        <taxon>Kitasatosporales</taxon>
        <taxon>Streptomycetaceae</taxon>
        <taxon>Streptomyces</taxon>
    </lineage>
</organism>
<name>A0ACC4WCP3_STRFR</name>
<reference evidence="1" key="1">
    <citation type="submission" date="2015-07" db="EMBL/GenBank/DDBJ databases">
        <title>Draft genome sequence of Streptomyces fradiae, a resistant strain to nitron-oligomycin.</title>
        <authorList>
            <person name="Vatlin A.A."/>
            <person name="Bekker O.B."/>
            <person name="Danilenko V.N."/>
        </authorList>
    </citation>
    <scope>NUCLEOTIDE SEQUENCE</scope>
    <source>
        <strain evidence="1">Olg1-1</strain>
    </source>
</reference>
<dbReference type="EMBL" id="LGSP01000016">
    <property type="protein sequence ID" value="KNE82364.1"/>
    <property type="molecule type" value="Genomic_DNA"/>
</dbReference>
<comment type="caution">
    <text evidence="1">The sequence shown here is derived from an EMBL/GenBank/DDBJ whole genome shotgun (WGS) entry which is preliminary data.</text>
</comment>